<feature type="region of interest" description="Disordered" evidence="1">
    <location>
        <begin position="822"/>
        <end position="927"/>
    </location>
</feature>
<accession>A0A2C6LE09</accession>
<feature type="region of interest" description="Disordered" evidence="1">
    <location>
        <begin position="1629"/>
        <end position="1654"/>
    </location>
</feature>
<feature type="compositionally biased region" description="Low complexity" evidence="1">
    <location>
        <begin position="741"/>
        <end position="750"/>
    </location>
</feature>
<gene>
    <name evidence="3" type="ORF">CSUI_001116</name>
</gene>
<feature type="compositionally biased region" description="Basic and acidic residues" evidence="1">
    <location>
        <begin position="1"/>
        <end position="34"/>
    </location>
</feature>
<feature type="region of interest" description="Disordered" evidence="1">
    <location>
        <begin position="553"/>
        <end position="785"/>
    </location>
</feature>
<evidence type="ECO:0000259" key="2">
    <source>
        <dbReference type="PROSITE" id="PS51205"/>
    </source>
</evidence>
<dbReference type="InterPro" id="IPR003123">
    <property type="entry name" value="VPS9"/>
</dbReference>
<feature type="compositionally biased region" description="Polar residues" evidence="1">
    <location>
        <begin position="508"/>
        <end position="517"/>
    </location>
</feature>
<comment type="caution">
    <text evidence="3">The sequence shown here is derived from an EMBL/GenBank/DDBJ whole genome shotgun (WGS) entry which is preliminary data.</text>
</comment>
<feature type="region of interest" description="Disordered" evidence="1">
    <location>
        <begin position="117"/>
        <end position="393"/>
    </location>
</feature>
<dbReference type="RefSeq" id="XP_067926695.1">
    <property type="nucleotide sequence ID" value="XM_068061322.1"/>
</dbReference>
<feature type="compositionally biased region" description="Low complexity" evidence="1">
    <location>
        <begin position="36"/>
        <end position="65"/>
    </location>
</feature>
<feature type="compositionally biased region" description="Polar residues" evidence="1">
    <location>
        <begin position="712"/>
        <end position="724"/>
    </location>
</feature>
<feature type="compositionally biased region" description="Low complexity" evidence="1">
    <location>
        <begin position="1576"/>
        <end position="1590"/>
    </location>
</feature>
<feature type="compositionally biased region" description="Low complexity" evidence="1">
    <location>
        <begin position="871"/>
        <end position="894"/>
    </location>
</feature>
<feature type="compositionally biased region" description="Gly residues" evidence="1">
    <location>
        <begin position="895"/>
        <end position="904"/>
    </location>
</feature>
<dbReference type="InterPro" id="IPR045046">
    <property type="entry name" value="Vps9-like"/>
</dbReference>
<feature type="compositionally biased region" description="Low complexity" evidence="1">
    <location>
        <begin position="1001"/>
        <end position="1011"/>
    </location>
</feature>
<evidence type="ECO:0000313" key="4">
    <source>
        <dbReference type="Proteomes" id="UP000221165"/>
    </source>
</evidence>
<protein>
    <submittedName>
        <fullName evidence="3">Vacuolar sorting protein 9 domain-containing protein</fullName>
    </submittedName>
</protein>
<dbReference type="PROSITE" id="PS51205">
    <property type="entry name" value="VPS9"/>
    <property type="match status" value="1"/>
</dbReference>
<evidence type="ECO:0000256" key="1">
    <source>
        <dbReference type="SAM" id="MobiDB-lite"/>
    </source>
</evidence>
<feature type="compositionally biased region" description="Low complexity" evidence="1">
    <location>
        <begin position="1084"/>
        <end position="1094"/>
    </location>
</feature>
<feature type="compositionally biased region" description="Basic and acidic residues" evidence="1">
    <location>
        <begin position="562"/>
        <end position="578"/>
    </location>
</feature>
<feature type="region of interest" description="Disordered" evidence="1">
    <location>
        <begin position="1"/>
        <end position="104"/>
    </location>
</feature>
<feature type="domain" description="VPS9" evidence="2">
    <location>
        <begin position="1348"/>
        <end position="1492"/>
    </location>
</feature>
<feature type="compositionally biased region" description="Low complexity" evidence="1">
    <location>
        <begin position="363"/>
        <end position="375"/>
    </location>
</feature>
<feature type="compositionally biased region" description="Basic and acidic residues" evidence="1">
    <location>
        <begin position="654"/>
        <end position="670"/>
    </location>
</feature>
<dbReference type="PANTHER" id="PTHR23101:SF25">
    <property type="entry name" value="GTPASE-ACTIVATING PROTEIN AND VPS9 DOMAIN-CONTAINING PROTEIN 1"/>
    <property type="match status" value="1"/>
</dbReference>
<dbReference type="PANTHER" id="PTHR23101">
    <property type="entry name" value="RAB GDP/GTP EXCHANGE FACTOR"/>
    <property type="match status" value="1"/>
</dbReference>
<feature type="compositionally biased region" description="Acidic residues" evidence="1">
    <location>
        <begin position="632"/>
        <end position="642"/>
    </location>
</feature>
<dbReference type="Gene3D" id="1.10.246.120">
    <property type="match status" value="1"/>
</dbReference>
<feature type="compositionally biased region" description="Low complexity" evidence="1">
    <location>
        <begin position="313"/>
        <end position="326"/>
    </location>
</feature>
<dbReference type="GO" id="GO:0005085">
    <property type="term" value="F:guanyl-nucleotide exchange factor activity"/>
    <property type="evidence" value="ECO:0007669"/>
    <property type="project" value="InterPro"/>
</dbReference>
<feature type="compositionally biased region" description="Polar residues" evidence="1">
    <location>
        <begin position="408"/>
        <end position="421"/>
    </location>
</feature>
<feature type="compositionally biased region" description="Polar residues" evidence="1">
    <location>
        <begin position="1645"/>
        <end position="1654"/>
    </location>
</feature>
<feature type="compositionally biased region" description="Basic and acidic residues" evidence="1">
    <location>
        <begin position="1019"/>
        <end position="1036"/>
    </location>
</feature>
<feature type="compositionally biased region" description="Low complexity" evidence="1">
    <location>
        <begin position="1176"/>
        <end position="1201"/>
    </location>
</feature>
<evidence type="ECO:0000313" key="3">
    <source>
        <dbReference type="EMBL" id="PHJ25023.1"/>
    </source>
</evidence>
<dbReference type="GeneID" id="94424533"/>
<feature type="region of interest" description="Disordered" evidence="1">
    <location>
        <begin position="1542"/>
        <end position="1603"/>
    </location>
</feature>
<sequence length="1748" mass="185448">MMDLRPEHHHAVEEGELESHERQERERMVEKRGQESSLNSSTPSFSSSSSSETVLSSSNEFSSSSHPWNFEGPPEPPRVSPTLSPLDPHTSGARGKRGEDEGILVDSCCASQLVVLRDRSESDEREEEAEVIPQQASSGTRGGERVDDDLAGKEDSDNTTSCWTRTGGDFQGPDGRTSSGRDEDAFSPWIEASSSSASSDTRVDTRSSSPIFSGNTLHALKKSGASSPPMSHSDDNPHDRMTHGSCRDTSPFAILTTSSCSQNHGHSLLHTPPRQTALPLFPSDHHPPSDDLSPRVLSSSSSSEKDHLKQIDSSLASSKSSPQSSRKPSRESAGNLDFCPSSSSVEDLGAVRRTSGTSDHKLNLSASSLSQPSSSYGRNGRPSTPATNSMSALLTLPVSPSTLFCDEASSSSAVCETNNNSSRDKRMTSIGRKGDDGEALPSTYTMISSPGGKSSGVSLGLSVRGEEEDEREGERRRRSSIQAEQMESHDRRGDGKEDSAVVNHTDHFNNGSLSSSADEPGCVSLSGEGGPISDALISAAGDIKGVGVVRNKEIDGADGEEDWKRFSSHSGREGKNDTLNDPPVTLGHKKIEKDTYENDHLRTKSVDGREGHIIQPLASAFSPPRLRKGGGGEEEEEEEEEVLGGANELSSHSSEIKENEDPTDDVHGIQEEEEEEFSERLEATDGGPLKGKDGGQGSSCHGNRQQSRHESSTISLADTASTTHIGGGVDTLKDGERSEDALSSSSLASSTRKEETGEGSDGGGMNKKHTSLILSSPSAASTSLDRARRRLELVNDAEAQKMLSTLMHPDDQEGRRFLQQVREENTVRGHTSQSGIRGDRSGEEEGSQGSGSGRPPHMNRERGADFHDPSSRGASASSGSTSGLSLGGWSWRGSGTKGAMGGGVSHQHPQQGGGGVDSQTNAAAGGGGTASRLFRAFNFGIPGFRGGSNNHTNTAGNHPEGKVSSSSSSPRTEGGKSESTDHMTGTDGWIGAEGMNGSHSGLSSLTTTTPGGAAGGPTEFERLLEAQHQQESEEKSVGGTCDTGEGGGATVVGGLQGGGAMNTTLGSSHSSGSSAIGYGTTRASPSSSSMPSSSLDGSVPGGNASEGQGVGERERHMSTSATTTATTTGPSSSIGSSSSSTSSTDPGVRSSTSSDLSDTSSSFSSSYPRPSPPPSLSHTAASPLTTTPATTLHPPLPLSHSNKNLSQDHYTAVSSSPANHLTTPSSTGHPQQAMTNGAGGGGGGSTAVMKPRTPYNVFLDRLKHPSCALVVASVKRFVETFPPSLTREQAARRIHPFLSQTQASLLKAEVFANFARTETDQQQVMEGLERFVLQKLHGVLFRDTPEDMKENAYLRRKIFCLSSWVELHHLEIPDLPNISALSLGAREIKRLDKMKCPRDKLVLILNCCRVIIAVLDAARKASGCDTPPAADDLLPLLIYTLLQARPHSLHSHIQFISYFRHPSRLVSEEAYFFTHFCSAVEFVKVVGVQPGVALNGVSPEEFEARMQVAEEEYQRFLTSQAAEHEEDIGSRKEVQDLQHLQKNNHHSSRGDVNDSSSTGGPVRSHHSTVITEAAFSSSSTTTKISNRSSSHASPMKPTSKIPQAPVAGAPAALAAAASALSTLEHLSVSSSNSSSSTSHNDMSVHANSSTSHNTNPLHIIEKKAMSEGLGHHKGGGGKDFVVYRRQGIECFLKELSNMPRTFENVRSIDDLRIKDLHALLQEYQQMSMILSQVTNYLGTEHLNVPHRK</sequence>
<feature type="compositionally biased region" description="Basic and acidic residues" evidence="1">
    <location>
        <begin position="422"/>
        <end position="436"/>
    </location>
</feature>
<name>A0A2C6LE09_9APIC</name>
<dbReference type="VEuPathDB" id="ToxoDB:CSUI_001116"/>
<feature type="compositionally biased region" description="Basic and acidic residues" evidence="1">
    <location>
        <begin position="232"/>
        <end position="246"/>
    </location>
</feature>
<dbReference type="Gene3D" id="1.20.1050.80">
    <property type="entry name" value="VPS9 domain"/>
    <property type="match status" value="1"/>
</dbReference>
<feature type="compositionally biased region" description="Basic and acidic residues" evidence="1">
    <location>
        <begin position="486"/>
        <end position="507"/>
    </location>
</feature>
<dbReference type="GO" id="GO:0005829">
    <property type="term" value="C:cytosol"/>
    <property type="evidence" value="ECO:0007669"/>
    <property type="project" value="TreeGrafter"/>
</dbReference>
<organism evidence="3 4">
    <name type="scientific">Cystoisospora suis</name>
    <dbReference type="NCBI Taxonomy" id="483139"/>
    <lineage>
        <taxon>Eukaryota</taxon>
        <taxon>Sar</taxon>
        <taxon>Alveolata</taxon>
        <taxon>Apicomplexa</taxon>
        <taxon>Conoidasida</taxon>
        <taxon>Coccidia</taxon>
        <taxon>Eucoccidiorida</taxon>
        <taxon>Eimeriorina</taxon>
        <taxon>Sarcocystidae</taxon>
        <taxon>Cystoisospora</taxon>
    </lineage>
</organism>
<feature type="compositionally biased region" description="Polar residues" evidence="1">
    <location>
        <begin position="772"/>
        <end position="784"/>
    </location>
</feature>
<feature type="compositionally biased region" description="Basic and acidic residues" evidence="1">
    <location>
        <begin position="142"/>
        <end position="156"/>
    </location>
</feature>
<dbReference type="EMBL" id="MIGC01000441">
    <property type="protein sequence ID" value="PHJ25023.1"/>
    <property type="molecule type" value="Genomic_DNA"/>
</dbReference>
<feature type="compositionally biased region" description="Basic and acidic residues" evidence="1">
    <location>
        <begin position="731"/>
        <end position="740"/>
    </location>
</feature>
<feature type="compositionally biased region" description="Polar residues" evidence="1">
    <location>
        <begin position="255"/>
        <end position="265"/>
    </location>
</feature>
<dbReference type="InterPro" id="IPR037191">
    <property type="entry name" value="VPS9_dom_sf"/>
</dbReference>
<feature type="compositionally biased region" description="Low complexity" evidence="1">
    <location>
        <begin position="1629"/>
        <end position="1644"/>
    </location>
</feature>
<dbReference type="Proteomes" id="UP000221165">
    <property type="component" value="Unassembled WGS sequence"/>
</dbReference>
<dbReference type="SUPFAM" id="SSF109993">
    <property type="entry name" value="VPS9 domain"/>
    <property type="match status" value="1"/>
</dbReference>
<dbReference type="GO" id="GO:0031267">
    <property type="term" value="F:small GTPase binding"/>
    <property type="evidence" value="ECO:0007669"/>
    <property type="project" value="TreeGrafter"/>
</dbReference>
<feature type="compositionally biased region" description="Polar residues" evidence="1">
    <location>
        <begin position="1202"/>
        <end position="1235"/>
    </location>
</feature>
<feature type="compositionally biased region" description="Basic and acidic residues" evidence="1">
    <location>
        <begin position="858"/>
        <end position="870"/>
    </location>
</feature>
<feature type="compositionally biased region" description="Polar residues" evidence="1">
    <location>
        <begin position="381"/>
        <end position="393"/>
    </location>
</feature>
<dbReference type="Pfam" id="PF02204">
    <property type="entry name" value="VPS9"/>
    <property type="match status" value="1"/>
</dbReference>
<feature type="compositionally biased region" description="Polar residues" evidence="1">
    <location>
        <begin position="947"/>
        <end position="956"/>
    </location>
</feature>
<dbReference type="OrthoDB" id="300289at2759"/>
<dbReference type="GO" id="GO:0016192">
    <property type="term" value="P:vesicle-mediated transport"/>
    <property type="evidence" value="ECO:0007669"/>
    <property type="project" value="InterPro"/>
</dbReference>
<feature type="compositionally biased region" description="Gly residues" evidence="1">
    <location>
        <begin position="1044"/>
        <end position="1060"/>
    </location>
</feature>
<dbReference type="SMART" id="SM00167">
    <property type="entry name" value="VPS9"/>
    <property type="match status" value="1"/>
</dbReference>
<feature type="region of interest" description="Disordered" evidence="1">
    <location>
        <begin position="408"/>
        <end position="535"/>
    </location>
</feature>
<dbReference type="GO" id="GO:0030139">
    <property type="term" value="C:endocytic vesicle"/>
    <property type="evidence" value="ECO:0007669"/>
    <property type="project" value="TreeGrafter"/>
</dbReference>
<feature type="region of interest" description="Disordered" evidence="1">
    <location>
        <begin position="945"/>
        <end position="1248"/>
    </location>
</feature>
<feature type="compositionally biased region" description="Low complexity" evidence="1">
    <location>
        <begin position="1118"/>
        <end position="1168"/>
    </location>
</feature>
<feature type="compositionally biased region" description="Basic and acidic residues" evidence="1">
    <location>
        <begin position="283"/>
        <end position="293"/>
    </location>
</feature>
<keyword evidence="4" id="KW-1185">Reference proteome</keyword>
<feature type="compositionally biased region" description="Low complexity" evidence="1">
    <location>
        <begin position="448"/>
        <end position="463"/>
    </location>
</feature>
<reference evidence="3 4" key="1">
    <citation type="journal article" date="2017" name="Int. J. Parasitol.">
        <title>The genome of the protozoan parasite Cystoisospora suis and a reverse vaccinology approach to identify vaccine candidates.</title>
        <authorList>
            <person name="Palmieri N."/>
            <person name="Shrestha A."/>
            <person name="Ruttkowski B."/>
            <person name="Beck T."/>
            <person name="Vogl C."/>
            <person name="Tomley F."/>
            <person name="Blake D.P."/>
            <person name="Joachim A."/>
        </authorList>
    </citation>
    <scope>NUCLEOTIDE SEQUENCE [LARGE SCALE GENOMIC DNA]</scope>
    <source>
        <strain evidence="3 4">Wien I</strain>
    </source>
</reference>
<proteinExistence type="predicted"/>
<feature type="compositionally biased region" description="Basic and acidic residues" evidence="1">
    <location>
        <begin position="589"/>
        <end position="612"/>
    </location>
</feature>